<dbReference type="GO" id="GO:0005085">
    <property type="term" value="F:guanyl-nucleotide exchange factor activity"/>
    <property type="evidence" value="ECO:0007669"/>
    <property type="project" value="UniProtKB-KW"/>
</dbReference>
<dbReference type="PANTHER" id="PTHR23113">
    <property type="entry name" value="GUANINE NUCLEOTIDE EXCHANGE FACTOR"/>
    <property type="match status" value="1"/>
</dbReference>
<evidence type="ECO:0000256" key="1">
    <source>
        <dbReference type="ARBA" id="ARBA00022658"/>
    </source>
</evidence>
<dbReference type="Pfam" id="PF00618">
    <property type="entry name" value="RasGEF_N"/>
    <property type="match status" value="1"/>
</dbReference>
<dbReference type="SUPFAM" id="SSF54236">
    <property type="entry name" value="Ubiquitin-like"/>
    <property type="match status" value="1"/>
</dbReference>
<name>A0A2D0S162_ICTPU</name>
<reference evidence="7" key="1">
    <citation type="journal article" date="2016" name="Nat. Commun.">
        <title>The channel catfish genome sequence provides insights into the evolution of scale formation in teleosts.</title>
        <authorList>
            <person name="Liu Z."/>
            <person name="Liu S."/>
            <person name="Yao J."/>
            <person name="Bao L."/>
            <person name="Zhang J."/>
            <person name="Li Y."/>
            <person name="Jiang C."/>
            <person name="Sun L."/>
            <person name="Wang R."/>
            <person name="Zhang Y."/>
            <person name="Zhou T."/>
            <person name="Zeng Q."/>
            <person name="Fu Q."/>
            <person name="Gao S."/>
            <person name="Li N."/>
            <person name="Koren S."/>
            <person name="Jiang Y."/>
            <person name="Zimin A."/>
            <person name="Xu P."/>
            <person name="Phillippy A.M."/>
            <person name="Geng X."/>
            <person name="Song L."/>
            <person name="Sun F."/>
            <person name="Li C."/>
            <person name="Wang X."/>
            <person name="Chen A."/>
            <person name="Jin Y."/>
            <person name="Yuan Z."/>
            <person name="Yang Y."/>
            <person name="Tan S."/>
            <person name="Peatman E."/>
            <person name="Lu J."/>
            <person name="Qin Z."/>
            <person name="Dunham R."/>
            <person name="Li Z."/>
            <person name="Sonstegard T."/>
            <person name="Feng J."/>
            <person name="Danzmann R.G."/>
            <person name="Schroeder S."/>
            <person name="Scheffler B."/>
            <person name="Duke M.V."/>
            <person name="Ballard L."/>
            <person name="Kucuktas H."/>
            <person name="Kaltenboeck L."/>
            <person name="Liu H."/>
            <person name="Armbruster J."/>
            <person name="Xie Y."/>
            <person name="Kirby M.L."/>
            <person name="Tian Y."/>
            <person name="Flanagan M.E."/>
            <person name="Mu W."/>
            <person name="Waldbieser G.C."/>
        </authorList>
    </citation>
    <scope>NUCLEOTIDE SEQUENCE [LARGE SCALE GENOMIC DNA]</scope>
    <source>
        <strain evidence="7">SDA103</strain>
    </source>
</reference>
<proteinExistence type="predicted"/>
<sequence length="739" mass="82640">MRASLQLCVSARSVCVKRVRLKRVLRDTNVWLTHFTLLNTHSEDPVQEWGEEVEDGVVYGVTLHREPACTSPSDLVGVACVQYRTLKVRRVKAAMLEHLITELVKPECDEPDYARIFLSTYRAFTCTSTLIEMLFQREDKIINLDNSVCVRSSLPALVKLWLEEFTEDLRDSPLHPSLRLLSFHLRHRLCFRRIAQHADTLLHTFQEEDRRAENRSEVTNVFGEETGSVLSCSARDIAEELTRLDAGLFAHVVPFHCLGCVWSQRDKKQNRSLAPSVRATIAQFNSVTNWVITSLLCTPTTPNSAPTSPKSSRSPRLHPCCHHTSPGHRARIIEKWISVAQECYLLRNFSSLHAILSALQSNAVYRLKKTWATVSKESLANFEQLCESFPDENCVLANREILEDSNEHTEENPSTALGSPNLSITSKCTSYSGGEVPYLGTYLTILTMLDTALPDTIEGGLINFEKRRREFEVLSQIRQLQVSCSLYSLPSHPHVSSWLNSCSPLSDQQSYDLSRQLEPPVDSCPGSPSWSHRLISKKLGLLLNSSDGSRKKTHLDQMSVSSSGSSSSEMDDFSVPLRPKSQSGPCLNISGNSSGSCPDPRCASPAPSFLSDISSLSSDGASPSSSSQAVYNKQSDGCIIRVSMALHSCNVYKSILISSQDKTSQVIQRALEKHNVENMSCNDFTLTQILHCDKELLIPDKANVFYAMCPSESYDFVLRQRWRSHSLSSSPAVLRRDHK</sequence>
<dbReference type="PROSITE" id="PS50200">
    <property type="entry name" value="RA"/>
    <property type="match status" value="1"/>
</dbReference>
<dbReference type="PROSITE" id="PS50212">
    <property type="entry name" value="RASGEF_NTER"/>
    <property type="match status" value="1"/>
</dbReference>
<dbReference type="CTD" id="100149956"/>
<keyword evidence="7" id="KW-1185">Reference proteome</keyword>
<dbReference type="InterPro" id="IPR008937">
    <property type="entry name" value="Ras-like_GEF"/>
</dbReference>
<dbReference type="RefSeq" id="XP_017336484.1">
    <property type="nucleotide sequence ID" value="XM_017480995.3"/>
</dbReference>
<dbReference type="CDD" id="cd00153">
    <property type="entry name" value="RA_RalGDS_like"/>
    <property type="match status" value="1"/>
</dbReference>
<feature type="domain" description="Ras-GEF" evidence="4">
    <location>
        <begin position="233"/>
        <end position="520"/>
    </location>
</feature>
<dbReference type="CDD" id="cd00155">
    <property type="entry name" value="RasGEF"/>
    <property type="match status" value="1"/>
</dbReference>
<dbReference type="GO" id="GO:0005886">
    <property type="term" value="C:plasma membrane"/>
    <property type="evidence" value="ECO:0007669"/>
    <property type="project" value="TreeGrafter"/>
</dbReference>
<evidence type="ECO:0000256" key="2">
    <source>
        <dbReference type="PROSITE-ProRule" id="PRU00168"/>
    </source>
</evidence>
<dbReference type="InterPro" id="IPR023578">
    <property type="entry name" value="Ras_GEF_dom_sf"/>
</dbReference>
<evidence type="ECO:0000313" key="7">
    <source>
        <dbReference type="Proteomes" id="UP000221080"/>
    </source>
</evidence>
<feature type="domain" description="N-terminal Ras-GEF" evidence="6">
    <location>
        <begin position="87"/>
        <end position="206"/>
    </location>
</feature>
<dbReference type="Proteomes" id="UP000221080">
    <property type="component" value="Chromosome 12"/>
</dbReference>
<feature type="region of interest" description="Disordered" evidence="3">
    <location>
        <begin position="549"/>
        <end position="599"/>
    </location>
</feature>
<dbReference type="Gene3D" id="3.10.20.90">
    <property type="entry name" value="Phosphatidylinositol 3-kinase Catalytic Subunit, Chain A, domain 1"/>
    <property type="match status" value="1"/>
</dbReference>
<dbReference type="Pfam" id="PF00617">
    <property type="entry name" value="RasGEF"/>
    <property type="match status" value="1"/>
</dbReference>
<dbReference type="Pfam" id="PF00788">
    <property type="entry name" value="RA"/>
    <property type="match status" value="1"/>
</dbReference>
<dbReference type="InterPro" id="IPR000159">
    <property type="entry name" value="RA_dom"/>
</dbReference>
<dbReference type="InterPro" id="IPR029071">
    <property type="entry name" value="Ubiquitin-like_domsf"/>
</dbReference>
<dbReference type="GeneID" id="108272536"/>
<dbReference type="InterPro" id="IPR001895">
    <property type="entry name" value="RASGEF_cat_dom"/>
</dbReference>
<dbReference type="Gene3D" id="1.20.870.10">
    <property type="entry name" value="Son of sevenless (SoS) protein Chain: S domain 1"/>
    <property type="match status" value="1"/>
</dbReference>
<dbReference type="GO" id="GO:0007265">
    <property type="term" value="P:Ras protein signal transduction"/>
    <property type="evidence" value="ECO:0007669"/>
    <property type="project" value="TreeGrafter"/>
</dbReference>
<dbReference type="AlphaFoldDB" id="A0A2D0S162"/>
<dbReference type="SMART" id="SM00314">
    <property type="entry name" value="RA"/>
    <property type="match status" value="1"/>
</dbReference>
<evidence type="ECO:0000259" key="4">
    <source>
        <dbReference type="PROSITE" id="PS50009"/>
    </source>
</evidence>
<evidence type="ECO:0000256" key="3">
    <source>
        <dbReference type="SAM" id="MobiDB-lite"/>
    </source>
</evidence>
<evidence type="ECO:0000313" key="8">
    <source>
        <dbReference type="RefSeq" id="XP_017336484.1"/>
    </source>
</evidence>
<dbReference type="InterPro" id="IPR000651">
    <property type="entry name" value="Ras-like_Gua-exchang_fac_N"/>
</dbReference>
<dbReference type="PROSITE" id="PS50009">
    <property type="entry name" value="RASGEF_CAT"/>
    <property type="match status" value="1"/>
</dbReference>
<feature type="domain" description="Ras-associating" evidence="5">
    <location>
        <begin position="636"/>
        <end position="723"/>
    </location>
</feature>
<dbReference type="KEGG" id="ipu:108272536"/>
<keyword evidence="1 2" id="KW-0344">Guanine-nucleotide releasing factor</keyword>
<organism evidence="7 8">
    <name type="scientific">Ictalurus punctatus</name>
    <name type="common">Channel catfish</name>
    <name type="synonym">Silurus punctatus</name>
    <dbReference type="NCBI Taxonomy" id="7998"/>
    <lineage>
        <taxon>Eukaryota</taxon>
        <taxon>Metazoa</taxon>
        <taxon>Chordata</taxon>
        <taxon>Craniata</taxon>
        <taxon>Vertebrata</taxon>
        <taxon>Euteleostomi</taxon>
        <taxon>Actinopterygii</taxon>
        <taxon>Neopterygii</taxon>
        <taxon>Teleostei</taxon>
        <taxon>Ostariophysi</taxon>
        <taxon>Siluriformes</taxon>
        <taxon>Ictaluridae</taxon>
        <taxon>Ictalurus</taxon>
    </lineage>
</organism>
<dbReference type="PANTHER" id="PTHR23113:SF220">
    <property type="entry name" value="RAL GUANINE NUCLEOTIDE DISSOCIATION STIMULATOR-LIKE 3"/>
    <property type="match status" value="1"/>
</dbReference>
<dbReference type="SUPFAM" id="SSF48366">
    <property type="entry name" value="Ras GEF"/>
    <property type="match status" value="1"/>
</dbReference>
<dbReference type="STRING" id="7998.ENSIPUP00000006350"/>
<protein>
    <submittedName>
        <fullName evidence="8">Ral guanine nucleotide dissociation stimulator-like 1 isoform X1</fullName>
    </submittedName>
</protein>
<dbReference type="SMART" id="SM00229">
    <property type="entry name" value="RasGEFN"/>
    <property type="match status" value="1"/>
</dbReference>
<dbReference type="SMART" id="SM00147">
    <property type="entry name" value="RasGEF"/>
    <property type="match status" value="1"/>
</dbReference>
<reference evidence="8" key="2">
    <citation type="submission" date="2025-08" db="UniProtKB">
        <authorList>
            <consortium name="RefSeq"/>
        </authorList>
    </citation>
    <scope>IDENTIFICATION</scope>
    <source>
        <tissue evidence="8">Blood</tissue>
    </source>
</reference>
<dbReference type="OrthoDB" id="26687at2759"/>
<evidence type="ECO:0000259" key="5">
    <source>
        <dbReference type="PROSITE" id="PS50200"/>
    </source>
</evidence>
<gene>
    <name evidence="8" type="primary">rgl3a</name>
</gene>
<dbReference type="Gene3D" id="1.10.840.10">
    <property type="entry name" value="Ras guanine-nucleotide exchange factors catalytic domain"/>
    <property type="match status" value="1"/>
</dbReference>
<accession>A0A2D0S162</accession>
<dbReference type="InterPro" id="IPR036964">
    <property type="entry name" value="RASGEF_cat_dom_sf"/>
</dbReference>
<evidence type="ECO:0000259" key="6">
    <source>
        <dbReference type="PROSITE" id="PS50212"/>
    </source>
</evidence>
<feature type="compositionally biased region" description="Polar residues" evidence="3">
    <location>
        <begin position="580"/>
        <end position="596"/>
    </location>
</feature>
<feature type="compositionally biased region" description="Low complexity" evidence="3">
    <location>
        <begin position="559"/>
        <end position="568"/>
    </location>
</feature>